<keyword evidence="10" id="KW-1185">Reference proteome</keyword>
<reference evidence="10" key="1">
    <citation type="journal article" date="2019" name="Int. J. Syst. Evol. Microbiol.">
        <title>The Global Catalogue of Microorganisms (GCM) 10K type strain sequencing project: providing services to taxonomists for standard genome sequencing and annotation.</title>
        <authorList>
            <consortium name="The Broad Institute Genomics Platform"/>
            <consortium name="The Broad Institute Genome Sequencing Center for Infectious Disease"/>
            <person name="Wu L."/>
            <person name="Ma J."/>
        </authorList>
    </citation>
    <scope>NUCLEOTIDE SEQUENCE [LARGE SCALE GENOMIC DNA]</scope>
    <source>
        <strain evidence="10">JCM 16702</strain>
    </source>
</reference>
<dbReference type="RefSeq" id="WP_344952851.1">
    <property type="nucleotide sequence ID" value="NZ_BAAAZG010000040.1"/>
</dbReference>
<organism evidence="9 10">
    <name type="scientific">Actinomadura miaoliensis</name>
    <dbReference type="NCBI Taxonomy" id="430685"/>
    <lineage>
        <taxon>Bacteria</taxon>
        <taxon>Bacillati</taxon>
        <taxon>Actinomycetota</taxon>
        <taxon>Actinomycetes</taxon>
        <taxon>Streptosporangiales</taxon>
        <taxon>Thermomonosporaceae</taxon>
        <taxon>Actinomadura</taxon>
    </lineage>
</organism>
<protein>
    <recommendedName>
        <fullName evidence="8">Type II secretion system protein GspF domain-containing protein</fullName>
    </recommendedName>
</protein>
<keyword evidence="4" id="KW-1133">Transmembrane helix</keyword>
<feature type="domain" description="Type II secretion system protein GspF" evidence="8">
    <location>
        <begin position="140"/>
        <end position="224"/>
    </location>
</feature>
<name>A0ABP7WE35_9ACTN</name>
<keyword evidence="2" id="KW-1003">Cell membrane</keyword>
<keyword evidence="5" id="KW-0472">Membrane</keyword>
<proteinExistence type="predicted"/>
<gene>
    <name evidence="9" type="ORF">GCM10022214_53690</name>
</gene>
<dbReference type="PANTHER" id="PTHR35007">
    <property type="entry name" value="INTEGRAL MEMBRANE PROTEIN-RELATED"/>
    <property type="match status" value="1"/>
</dbReference>
<dbReference type="Proteomes" id="UP001500683">
    <property type="component" value="Unassembled WGS sequence"/>
</dbReference>
<evidence type="ECO:0000256" key="1">
    <source>
        <dbReference type="ARBA" id="ARBA00004651"/>
    </source>
</evidence>
<dbReference type="EMBL" id="BAAAZG010000040">
    <property type="protein sequence ID" value="GAA4086770.1"/>
    <property type="molecule type" value="Genomic_DNA"/>
</dbReference>
<dbReference type="PANTHER" id="PTHR35007:SF4">
    <property type="entry name" value="CONSERVED TRANSMEMBRANE PROTEIN-RELATED"/>
    <property type="match status" value="1"/>
</dbReference>
<feature type="region of interest" description="Disordered" evidence="6">
    <location>
        <begin position="111"/>
        <end position="141"/>
    </location>
</feature>
<evidence type="ECO:0000256" key="5">
    <source>
        <dbReference type="ARBA" id="ARBA00023136"/>
    </source>
</evidence>
<dbReference type="Pfam" id="PF00482">
    <property type="entry name" value="T2SSF"/>
    <property type="match status" value="1"/>
</dbReference>
<comment type="caution">
    <text evidence="9">The sequence shown here is derived from an EMBL/GenBank/DDBJ whole genome shotgun (WGS) entry which is preliminary data.</text>
</comment>
<feature type="chain" id="PRO_5046576680" description="Type II secretion system protein GspF domain-containing protein" evidence="7">
    <location>
        <begin position="17"/>
        <end position="271"/>
    </location>
</feature>
<keyword evidence="7" id="KW-0732">Signal</keyword>
<evidence type="ECO:0000313" key="9">
    <source>
        <dbReference type="EMBL" id="GAA4086770.1"/>
    </source>
</evidence>
<evidence type="ECO:0000313" key="10">
    <source>
        <dbReference type="Proteomes" id="UP001500683"/>
    </source>
</evidence>
<evidence type="ECO:0000256" key="2">
    <source>
        <dbReference type="ARBA" id="ARBA00022475"/>
    </source>
</evidence>
<evidence type="ECO:0000259" key="8">
    <source>
        <dbReference type="Pfam" id="PF00482"/>
    </source>
</evidence>
<keyword evidence="3" id="KW-0812">Transmembrane</keyword>
<evidence type="ECO:0000256" key="7">
    <source>
        <dbReference type="SAM" id="SignalP"/>
    </source>
</evidence>
<evidence type="ECO:0000256" key="3">
    <source>
        <dbReference type="ARBA" id="ARBA00022692"/>
    </source>
</evidence>
<dbReference type="InterPro" id="IPR018076">
    <property type="entry name" value="T2SS_GspF_dom"/>
</dbReference>
<sequence>MTVIIALAMMCAAACAWVSFRPPTASERLGRVLTARGANDAWPSAEGLLRTLVARLDELRERRKQRQRWRAAVIGLCDGMAAELAAGRTPDEAFRAAAGVLDRRVAVHLLSASPDPGDSAQPRIDGSEPRRRQAGHAMGTRAEVSMADRLERLAERPGAEGLRLLAACWRIGAERGGTLAAVLDGLADALRDEEEQRQEIAAQLAGPKATARLLSGLPLLGLAMAAALGAKPLAFLFGTIPGLGCLATGVTLDVLGMWWTSRLARAAEVLR</sequence>
<accession>A0ABP7WE35</accession>
<evidence type="ECO:0000256" key="6">
    <source>
        <dbReference type="SAM" id="MobiDB-lite"/>
    </source>
</evidence>
<feature type="signal peptide" evidence="7">
    <location>
        <begin position="1"/>
        <end position="16"/>
    </location>
</feature>
<comment type="subcellular location">
    <subcellularLocation>
        <location evidence="1">Cell membrane</location>
        <topology evidence="1">Multi-pass membrane protein</topology>
    </subcellularLocation>
</comment>
<evidence type="ECO:0000256" key="4">
    <source>
        <dbReference type="ARBA" id="ARBA00022989"/>
    </source>
</evidence>